<evidence type="ECO:0000256" key="1">
    <source>
        <dbReference type="SAM" id="MobiDB-lite"/>
    </source>
</evidence>
<name>A0ABT9Y562_9FIRM</name>
<accession>A0ABT9Y562</accession>
<dbReference type="Proteomes" id="UP001239167">
    <property type="component" value="Unassembled WGS sequence"/>
</dbReference>
<dbReference type="PIRSF" id="PIRSF018637">
    <property type="entry name" value="TrmK"/>
    <property type="match status" value="1"/>
</dbReference>
<keyword evidence="2" id="KW-0808">Transferase</keyword>
<dbReference type="PANTHER" id="PTHR38451">
    <property type="entry name" value="TRNA (ADENINE(22)-N(1))-METHYLTRANSFERASE"/>
    <property type="match status" value="1"/>
</dbReference>
<dbReference type="RefSeq" id="WP_307222936.1">
    <property type="nucleotide sequence ID" value="NZ_CP116940.1"/>
</dbReference>
<dbReference type="PANTHER" id="PTHR38451:SF1">
    <property type="entry name" value="TRNA (ADENINE(22)-N(1))-METHYLTRANSFERASE"/>
    <property type="match status" value="1"/>
</dbReference>
<evidence type="ECO:0000313" key="3">
    <source>
        <dbReference type="Proteomes" id="UP001239167"/>
    </source>
</evidence>
<proteinExistence type="predicted"/>
<sequence length="249" mass="27429">MLTSRLLTAAGFVPENVVLADIGTDHANLPIYLLKTGRIKNAIAVDVHEGPYQTAKRAVREQGMETWIDVRLGDGLSALRPGEADVAVFAGMGGLLINSLLEKSPQVTAALHGLVLQPQLACEKVRRYIYDIGWHIEDEALAKEQHHIYQLIYAVPGQRDMPDELVLTVGPILLAKKQALFKYHIAELLRRNKKMLAGYNLARVQRNDEQHRKLSALIKSLEMMSDDKMPDGNGGNGTDRTTRSGGGMG</sequence>
<dbReference type="Gene3D" id="3.40.50.150">
    <property type="entry name" value="Vaccinia Virus protein VP39"/>
    <property type="match status" value="1"/>
</dbReference>
<organism evidence="2 3">
    <name type="scientific">Pectinatus haikarae</name>
    <dbReference type="NCBI Taxonomy" id="349096"/>
    <lineage>
        <taxon>Bacteria</taxon>
        <taxon>Bacillati</taxon>
        <taxon>Bacillota</taxon>
        <taxon>Negativicutes</taxon>
        <taxon>Selenomonadales</taxon>
        <taxon>Selenomonadaceae</taxon>
        <taxon>Pectinatus</taxon>
    </lineage>
</organism>
<dbReference type="GO" id="GO:0032259">
    <property type="term" value="P:methylation"/>
    <property type="evidence" value="ECO:0007669"/>
    <property type="project" value="UniProtKB-KW"/>
</dbReference>
<evidence type="ECO:0000313" key="2">
    <source>
        <dbReference type="EMBL" id="MDQ0202971.1"/>
    </source>
</evidence>
<reference evidence="2 3" key="1">
    <citation type="submission" date="2023-07" db="EMBL/GenBank/DDBJ databases">
        <title>Genomic Encyclopedia of Type Strains, Phase IV (KMG-IV): sequencing the most valuable type-strain genomes for metagenomic binning, comparative biology and taxonomic classification.</title>
        <authorList>
            <person name="Goeker M."/>
        </authorList>
    </citation>
    <scope>NUCLEOTIDE SEQUENCE [LARGE SCALE GENOMIC DNA]</scope>
    <source>
        <strain evidence="2 3">DSM 16980</strain>
    </source>
</reference>
<dbReference type="Pfam" id="PF04816">
    <property type="entry name" value="TrmK"/>
    <property type="match status" value="1"/>
</dbReference>
<keyword evidence="2" id="KW-0489">Methyltransferase</keyword>
<gene>
    <name evidence="2" type="ORF">J2S01_000667</name>
</gene>
<comment type="caution">
    <text evidence="2">The sequence shown here is derived from an EMBL/GenBank/DDBJ whole genome shotgun (WGS) entry which is preliminary data.</text>
</comment>
<dbReference type="InterPro" id="IPR006901">
    <property type="entry name" value="TrmK"/>
</dbReference>
<feature type="region of interest" description="Disordered" evidence="1">
    <location>
        <begin position="225"/>
        <end position="249"/>
    </location>
</feature>
<protein>
    <submittedName>
        <fullName evidence="2">tRNA (Adenine22-N1)-methyltransferase</fullName>
        <ecNumber evidence="2">2.1.1.217</ecNumber>
    </submittedName>
</protein>
<keyword evidence="3" id="KW-1185">Reference proteome</keyword>
<dbReference type="EC" id="2.1.1.217" evidence="2"/>
<dbReference type="SUPFAM" id="SSF53335">
    <property type="entry name" value="S-adenosyl-L-methionine-dependent methyltransferases"/>
    <property type="match status" value="1"/>
</dbReference>
<dbReference type="GO" id="GO:0160105">
    <property type="term" value="F:tRNA (adenine(22)-N1)-methyltransferase activity"/>
    <property type="evidence" value="ECO:0007669"/>
    <property type="project" value="UniProtKB-EC"/>
</dbReference>
<dbReference type="EMBL" id="JAUSUE010000003">
    <property type="protein sequence ID" value="MDQ0202971.1"/>
    <property type="molecule type" value="Genomic_DNA"/>
</dbReference>
<dbReference type="InterPro" id="IPR029063">
    <property type="entry name" value="SAM-dependent_MTases_sf"/>
</dbReference>